<organism evidence="1">
    <name type="scientific">Arion vulgaris</name>
    <dbReference type="NCBI Taxonomy" id="1028688"/>
    <lineage>
        <taxon>Eukaryota</taxon>
        <taxon>Metazoa</taxon>
        <taxon>Spiralia</taxon>
        <taxon>Lophotrochozoa</taxon>
        <taxon>Mollusca</taxon>
        <taxon>Gastropoda</taxon>
        <taxon>Heterobranchia</taxon>
        <taxon>Euthyneura</taxon>
        <taxon>Panpulmonata</taxon>
        <taxon>Eupulmonata</taxon>
        <taxon>Stylommatophora</taxon>
        <taxon>Helicina</taxon>
        <taxon>Arionoidea</taxon>
        <taxon>Arionidae</taxon>
        <taxon>Arion</taxon>
    </lineage>
</organism>
<gene>
    <name evidence="1" type="primary">ORF69788</name>
</gene>
<dbReference type="EMBL" id="HACG01022449">
    <property type="protein sequence ID" value="CEK69314.1"/>
    <property type="molecule type" value="Transcribed_RNA"/>
</dbReference>
<feature type="non-terminal residue" evidence="1">
    <location>
        <position position="1"/>
    </location>
</feature>
<evidence type="ECO:0000313" key="1">
    <source>
        <dbReference type="EMBL" id="CEK69314.1"/>
    </source>
</evidence>
<proteinExistence type="predicted"/>
<name>A0A0B6ZKY9_9EUPU</name>
<dbReference type="AlphaFoldDB" id="A0A0B6ZKY9"/>
<reference evidence="1" key="1">
    <citation type="submission" date="2014-12" db="EMBL/GenBank/DDBJ databases">
        <title>Insight into the proteome of Arion vulgaris.</title>
        <authorList>
            <person name="Aradska J."/>
            <person name="Bulat T."/>
            <person name="Smidak R."/>
            <person name="Sarate P."/>
            <person name="Gangsoo J."/>
            <person name="Sialana F."/>
            <person name="Bilban M."/>
            <person name="Lubec G."/>
        </authorList>
    </citation>
    <scope>NUCLEOTIDE SEQUENCE</scope>
    <source>
        <tissue evidence="1">Skin</tissue>
    </source>
</reference>
<sequence>RLLRRILEYIRLQELTVLEDINKQVSKEMMWRWIGHFLRMSKGRWPRRAMQ</sequence>
<protein>
    <submittedName>
        <fullName evidence="1">Uncharacterized protein</fullName>
    </submittedName>
</protein>
<accession>A0A0B6ZKY9</accession>